<dbReference type="Proteomes" id="UP000515121">
    <property type="component" value="Unplaced"/>
</dbReference>
<sequence length="112" mass="12842">MNLIKTKPPTPIKIQPNQEVKNTTIQFPKLKPLCGTTSLCSHRTFPDVIKTSNFQSDSSHLCKTHFKFPIPLAVFREVEFKEFCKFRISSPFSVGYSFGAWDIRGKYKSVVQ</sequence>
<proteinExistence type="predicted"/>
<dbReference type="RefSeq" id="XP_022734709.1">
    <property type="nucleotide sequence ID" value="XM_022878974.1"/>
</dbReference>
<dbReference type="GeneID" id="111288195"/>
<organism evidence="1 2">
    <name type="scientific">Durio zibethinus</name>
    <name type="common">Durian</name>
    <dbReference type="NCBI Taxonomy" id="66656"/>
    <lineage>
        <taxon>Eukaryota</taxon>
        <taxon>Viridiplantae</taxon>
        <taxon>Streptophyta</taxon>
        <taxon>Embryophyta</taxon>
        <taxon>Tracheophyta</taxon>
        <taxon>Spermatophyta</taxon>
        <taxon>Magnoliopsida</taxon>
        <taxon>eudicotyledons</taxon>
        <taxon>Gunneridae</taxon>
        <taxon>Pentapetalae</taxon>
        <taxon>rosids</taxon>
        <taxon>malvids</taxon>
        <taxon>Malvales</taxon>
        <taxon>Malvaceae</taxon>
        <taxon>Helicteroideae</taxon>
        <taxon>Durio</taxon>
    </lineage>
</organism>
<dbReference type="AlphaFoldDB" id="A0A6P5Y2N0"/>
<name>A0A6P5Y2N0_DURZI</name>
<evidence type="ECO:0000313" key="2">
    <source>
        <dbReference type="RefSeq" id="XP_022734709.1"/>
    </source>
</evidence>
<accession>A0A6P5Y2N0</accession>
<reference evidence="2" key="1">
    <citation type="submission" date="2025-08" db="UniProtKB">
        <authorList>
            <consortium name="RefSeq"/>
        </authorList>
    </citation>
    <scope>IDENTIFICATION</scope>
    <source>
        <tissue evidence="2">Fruit stalk</tissue>
    </source>
</reference>
<keyword evidence="1" id="KW-1185">Reference proteome</keyword>
<gene>
    <name evidence="2" type="primary">LOC111288195</name>
</gene>
<evidence type="ECO:0000313" key="1">
    <source>
        <dbReference type="Proteomes" id="UP000515121"/>
    </source>
</evidence>
<protein>
    <submittedName>
        <fullName evidence="2">Uncharacterized protein LOC111288195 isoform X2</fullName>
    </submittedName>
</protein>